<sequence>MKLYELYWCDEWRNTRTLNVSSRIIITKDLETIADVCSQTAKSDEELLSLYGDVNDKEELFDKLVNQEIDYLHLNVIELDEVNL</sequence>
<comment type="caution">
    <text evidence="1">The sequence shown here is derived from an EMBL/GenBank/DDBJ whole genome shotgun (WGS) entry which is preliminary data.</text>
</comment>
<dbReference type="Proteomes" id="UP001634413">
    <property type="component" value="Unassembled WGS sequence"/>
</dbReference>
<evidence type="ECO:0000313" key="2">
    <source>
        <dbReference type="Proteomes" id="UP001634413"/>
    </source>
</evidence>
<keyword evidence="2" id="KW-1185">Reference proteome</keyword>
<dbReference type="RefSeq" id="WP_412702032.1">
    <property type="nucleotide sequence ID" value="NZ_JBDLBQ010000007.1"/>
</dbReference>
<accession>A0ABW9KDW0</accession>
<protein>
    <submittedName>
        <fullName evidence="1">Uncharacterized protein</fullName>
    </submittedName>
</protein>
<proteinExistence type="predicted"/>
<evidence type="ECO:0000313" key="1">
    <source>
        <dbReference type="EMBL" id="MFN2102891.1"/>
    </source>
</evidence>
<organism evidence="1 2">
    <name type="scientific">Finegoldia dalianensis</name>
    <dbReference type="NCBI Taxonomy" id="3145239"/>
    <lineage>
        <taxon>Bacteria</taxon>
        <taxon>Bacillati</taxon>
        <taxon>Bacillota</taxon>
        <taxon>Tissierellia</taxon>
        <taxon>Tissierellales</taxon>
        <taxon>Peptoniphilaceae</taxon>
        <taxon>Finegoldia</taxon>
    </lineage>
</organism>
<reference evidence="1 2" key="1">
    <citation type="journal article" date="2024" name="Anaerobe">
        <title>The identification of Finegoldia dalianensis sp. nov., isolated from the pus of a patient with skin abscess and genomic analysis of the strains belonging to Finegoldia genus.</title>
        <authorList>
            <person name="Li Y."/>
            <person name="Wang Y."/>
            <person name="Xiao D."/>
            <person name="Wang J."/>
            <person name="Jin D."/>
        </authorList>
    </citation>
    <scope>NUCLEOTIDE SEQUENCE [LARGE SCALE GENOMIC DNA]</scope>
    <source>
        <strain evidence="1 2">LY240594</strain>
    </source>
</reference>
<dbReference type="EMBL" id="JBDLBQ010000007">
    <property type="protein sequence ID" value="MFN2102891.1"/>
    <property type="molecule type" value="Genomic_DNA"/>
</dbReference>
<name>A0ABW9KDW0_9FIRM</name>
<gene>
    <name evidence="1" type="ORF">ABDJ34_08250</name>
</gene>